<accession>A0A2N9EH11</accession>
<reference evidence="1" key="1">
    <citation type="submission" date="2018-02" db="EMBL/GenBank/DDBJ databases">
        <authorList>
            <person name="Cohen D.B."/>
            <person name="Kent A.D."/>
        </authorList>
    </citation>
    <scope>NUCLEOTIDE SEQUENCE</scope>
</reference>
<proteinExistence type="predicted"/>
<sequence length="86" mass="9264">MGRLTSGETCVRGIGETPKVQGHVRSSLVGGGGDHAETVCGGGVGDENEVDDRGWGGRWFGGCGQILWRRWGFMVDGNLCEEWRIL</sequence>
<name>A0A2N9EH11_FAGSY</name>
<organism evidence="1">
    <name type="scientific">Fagus sylvatica</name>
    <name type="common">Beechnut</name>
    <dbReference type="NCBI Taxonomy" id="28930"/>
    <lineage>
        <taxon>Eukaryota</taxon>
        <taxon>Viridiplantae</taxon>
        <taxon>Streptophyta</taxon>
        <taxon>Embryophyta</taxon>
        <taxon>Tracheophyta</taxon>
        <taxon>Spermatophyta</taxon>
        <taxon>Magnoliopsida</taxon>
        <taxon>eudicotyledons</taxon>
        <taxon>Gunneridae</taxon>
        <taxon>Pentapetalae</taxon>
        <taxon>rosids</taxon>
        <taxon>fabids</taxon>
        <taxon>Fagales</taxon>
        <taxon>Fagaceae</taxon>
        <taxon>Fagus</taxon>
    </lineage>
</organism>
<dbReference type="AlphaFoldDB" id="A0A2N9EH11"/>
<dbReference type="EMBL" id="OIVN01001000">
    <property type="protein sequence ID" value="SPC88464.1"/>
    <property type="molecule type" value="Genomic_DNA"/>
</dbReference>
<dbReference type="EMBL" id="OIVN01000079">
    <property type="protein sequence ID" value="SPC73839.1"/>
    <property type="molecule type" value="Genomic_DNA"/>
</dbReference>
<evidence type="ECO:0000313" key="2">
    <source>
        <dbReference type="EMBL" id="SPC88464.1"/>
    </source>
</evidence>
<gene>
    <name evidence="2" type="ORF">FSB_LOCUS16346</name>
    <name evidence="1" type="ORF">FSB_LOCUS1721</name>
</gene>
<protein>
    <submittedName>
        <fullName evidence="1">Uncharacterized protein</fullName>
    </submittedName>
</protein>
<evidence type="ECO:0000313" key="1">
    <source>
        <dbReference type="EMBL" id="SPC73839.1"/>
    </source>
</evidence>